<protein>
    <submittedName>
        <fullName evidence="1">Uncharacterized protein</fullName>
    </submittedName>
</protein>
<reference evidence="1 2" key="1">
    <citation type="submission" date="2019-07" db="EMBL/GenBank/DDBJ databases">
        <title>Whole genome shotgun sequence of Cerasibacillus quisquiliarum NBRC 102429.</title>
        <authorList>
            <person name="Hosoyama A."/>
            <person name="Uohara A."/>
            <person name="Ohji S."/>
            <person name="Ichikawa N."/>
        </authorList>
    </citation>
    <scope>NUCLEOTIDE SEQUENCE [LARGE SCALE GENOMIC DNA]</scope>
    <source>
        <strain evidence="1 2">NBRC 102429</strain>
    </source>
</reference>
<dbReference type="Gene3D" id="3.40.630.30">
    <property type="match status" value="1"/>
</dbReference>
<evidence type="ECO:0000313" key="1">
    <source>
        <dbReference type="EMBL" id="GEN32101.1"/>
    </source>
</evidence>
<keyword evidence="2" id="KW-1185">Reference proteome</keyword>
<evidence type="ECO:0000313" key="2">
    <source>
        <dbReference type="Proteomes" id="UP000321491"/>
    </source>
</evidence>
<accession>A0A511V247</accession>
<organism evidence="1 2">
    <name type="scientific">Cerasibacillus quisquiliarum</name>
    <dbReference type="NCBI Taxonomy" id="227865"/>
    <lineage>
        <taxon>Bacteria</taxon>
        <taxon>Bacillati</taxon>
        <taxon>Bacillota</taxon>
        <taxon>Bacilli</taxon>
        <taxon>Bacillales</taxon>
        <taxon>Bacillaceae</taxon>
        <taxon>Cerasibacillus</taxon>
    </lineage>
</organism>
<dbReference type="InterPro" id="IPR016181">
    <property type="entry name" value="Acyl_CoA_acyltransferase"/>
</dbReference>
<dbReference type="Proteomes" id="UP000321491">
    <property type="component" value="Unassembled WGS sequence"/>
</dbReference>
<dbReference type="AlphaFoldDB" id="A0A511V247"/>
<gene>
    <name evidence="1" type="ORF">CQU01_23390</name>
</gene>
<dbReference type="SUPFAM" id="SSF55729">
    <property type="entry name" value="Acyl-CoA N-acyltransferases (Nat)"/>
    <property type="match status" value="1"/>
</dbReference>
<comment type="caution">
    <text evidence="1">The sequence shown here is derived from an EMBL/GenBank/DDBJ whole genome shotgun (WGS) entry which is preliminary data.</text>
</comment>
<dbReference type="EMBL" id="BJXW01000029">
    <property type="protein sequence ID" value="GEN32101.1"/>
    <property type="molecule type" value="Genomic_DNA"/>
</dbReference>
<name>A0A511V247_9BACI</name>
<proteinExistence type="predicted"/>
<sequence>MIYDDKNKTITTNRLILRLFQKTDAPAVAKLCNNYNIYKNTLYLPFIQILLRKGFCKK</sequence>